<feature type="signal peptide" evidence="1">
    <location>
        <begin position="1"/>
        <end position="20"/>
    </location>
</feature>
<proteinExistence type="predicted"/>
<accession>A0A821D9Z2</accession>
<dbReference type="Proteomes" id="UP000663873">
    <property type="component" value="Unassembled WGS sequence"/>
</dbReference>
<keyword evidence="4" id="KW-1185">Reference proteome</keyword>
<evidence type="ECO:0000313" key="4">
    <source>
        <dbReference type="Proteomes" id="UP000663873"/>
    </source>
</evidence>
<comment type="caution">
    <text evidence="3">The sequence shown here is derived from an EMBL/GenBank/DDBJ whole genome shotgun (WGS) entry which is preliminary data.</text>
</comment>
<dbReference type="AlphaFoldDB" id="A0A821D9Z2"/>
<feature type="chain" id="PRO_5036237851" evidence="1">
    <location>
        <begin position="21"/>
        <end position="135"/>
    </location>
</feature>
<evidence type="ECO:0000313" key="3">
    <source>
        <dbReference type="EMBL" id="CAF4618187.1"/>
    </source>
</evidence>
<reference evidence="3" key="1">
    <citation type="submission" date="2021-02" db="EMBL/GenBank/DDBJ databases">
        <authorList>
            <person name="Nowell W R."/>
        </authorList>
    </citation>
    <scope>NUCLEOTIDE SEQUENCE</scope>
</reference>
<dbReference type="EMBL" id="CAJNXB010002578">
    <property type="protein sequence ID" value="CAF3261716.1"/>
    <property type="molecule type" value="Genomic_DNA"/>
</dbReference>
<protein>
    <submittedName>
        <fullName evidence="3">Uncharacterized protein</fullName>
    </submittedName>
</protein>
<evidence type="ECO:0000256" key="1">
    <source>
        <dbReference type="SAM" id="SignalP"/>
    </source>
</evidence>
<feature type="non-terminal residue" evidence="3">
    <location>
        <position position="135"/>
    </location>
</feature>
<dbReference type="OrthoDB" id="10396497at2759"/>
<dbReference type="EMBL" id="CAJOBP010027022">
    <property type="protein sequence ID" value="CAF4618187.1"/>
    <property type="molecule type" value="Genomic_DNA"/>
</dbReference>
<keyword evidence="1" id="KW-0732">Signal</keyword>
<organism evidence="3 4">
    <name type="scientific">Rotaria socialis</name>
    <dbReference type="NCBI Taxonomy" id="392032"/>
    <lineage>
        <taxon>Eukaryota</taxon>
        <taxon>Metazoa</taxon>
        <taxon>Spiralia</taxon>
        <taxon>Gnathifera</taxon>
        <taxon>Rotifera</taxon>
        <taxon>Eurotatoria</taxon>
        <taxon>Bdelloidea</taxon>
        <taxon>Philodinida</taxon>
        <taxon>Philodinidae</taxon>
        <taxon>Rotaria</taxon>
    </lineage>
</organism>
<gene>
    <name evidence="2" type="ORF">TIS948_LOCUS15820</name>
    <name evidence="3" type="ORF">UJA718_LOCUS31872</name>
</gene>
<dbReference type="Proteomes" id="UP000663825">
    <property type="component" value="Unassembled WGS sequence"/>
</dbReference>
<sequence>MLSTLITFGFLIIFLSSASTDSDDIWKVEIGTSSMGRIKYEDGEVVLYQNRLKPTDIFFTPFPRVDPTTSNCLENILSGYIELNLSVELYTSRLVQAVKSYLKQYFSELCAQNVTCDVSLLPMSAVRLVQKGLRT</sequence>
<evidence type="ECO:0000313" key="2">
    <source>
        <dbReference type="EMBL" id="CAF3261716.1"/>
    </source>
</evidence>
<name>A0A821D9Z2_9BILA</name>